<dbReference type="PANTHER" id="PTHR42647:SF22">
    <property type="entry name" value="BOI-RELATED E3 UBIQUITIN-PROTEIN LIGASE 2-RELATED"/>
    <property type="match status" value="1"/>
</dbReference>
<dbReference type="GO" id="GO:0008270">
    <property type="term" value="F:zinc ion binding"/>
    <property type="evidence" value="ECO:0007669"/>
    <property type="project" value="UniProtKB-KW"/>
</dbReference>
<evidence type="ECO:0000256" key="2">
    <source>
        <dbReference type="ARBA" id="ARBA00022771"/>
    </source>
</evidence>
<organism evidence="6 7">
    <name type="scientific">Linum tenue</name>
    <dbReference type="NCBI Taxonomy" id="586396"/>
    <lineage>
        <taxon>Eukaryota</taxon>
        <taxon>Viridiplantae</taxon>
        <taxon>Streptophyta</taxon>
        <taxon>Embryophyta</taxon>
        <taxon>Tracheophyta</taxon>
        <taxon>Spermatophyta</taxon>
        <taxon>Magnoliopsida</taxon>
        <taxon>eudicotyledons</taxon>
        <taxon>Gunneridae</taxon>
        <taxon>Pentapetalae</taxon>
        <taxon>rosids</taxon>
        <taxon>fabids</taxon>
        <taxon>Malpighiales</taxon>
        <taxon>Linaceae</taxon>
        <taxon>Linum</taxon>
    </lineage>
</organism>
<dbReference type="InterPro" id="IPR013083">
    <property type="entry name" value="Znf_RING/FYVE/PHD"/>
</dbReference>
<feature type="compositionally biased region" description="Low complexity" evidence="5">
    <location>
        <begin position="64"/>
        <end position="79"/>
    </location>
</feature>
<evidence type="ECO:0000256" key="4">
    <source>
        <dbReference type="SAM" id="Coils"/>
    </source>
</evidence>
<keyword evidence="3" id="KW-0862">Zinc</keyword>
<feature type="coiled-coil region" evidence="4">
    <location>
        <begin position="137"/>
        <end position="192"/>
    </location>
</feature>
<comment type="caution">
    <text evidence="6">The sequence shown here is derived from an EMBL/GenBank/DDBJ whole genome shotgun (WGS) entry which is preliminary data.</text>
</comment>
<keyword evidence="2" id="KW-0863">Zinc-finger</keyword>
<protein>
    <submittedName>
        <fullName evidence="6">Uncharacterized protein</fullName>
    </submittedName>
</protein>
<feature type="compositionally biased region" description="Low complexity" evidence="5">
    <location>
        <begin position="209"/>
        <end position="224"/>
    </location>
</feature>
<evidence type="ECO:0000256" key="3">
    <source>
        <dbReference type="ARBA" id="ARBA00022833"/>
    </source>
</evidence>
<keyword evidence="4" id="KW-0175">Coiled coil</keyword>
<dbReference type="AlphaFoldDB" id="A0AAV0HB86"/>
<keyword evidence="7" id="KW-1185">Reference proteome</keyword>
<feature type="region of interest" description="Disordered" evidence="5">
    <location>
        <begin position="64"/>
        <end position="91"/>
    </location>
</feature>
<keyword evidence="1" id="KW-0479">Metal-binding</keyword>
<evidence type="ECO:0000256" key="1">
    <source>
        <dbReference type="ARBA" id="ARBA00022723"/>
    </source>
</evidence>
<gene>
    <name evidence="6" type="ORF">LITE_LOCUS3605</name>
</gene>
<name>A0AAV0HB86_9ROSI</name>
<feature type="region of interest" description="Disordered" evidence="5">
    <location>
        <begin position="200"/>
        <end position="230"/>
    </location>
</feature>
<dbReference type="EMBL" id="CAMGYJ010000002">
    <property type="protein sequence ID" value="CAI0382545.1"/>
    <property type="molecule type" value="Genomic_DNA"/>
</dbReference>
<evidence type="ECO:0000256" key="5">
    <source>
        <dbReference type="SAM" id="MobiDB-lite"/>
    </source>
</evidence>
<dbReference type="Gene3D" id="3.30.40.10">
    <property type="entry name" value="Zinc/RING finger domain, C3HC4 (zinc finger)"/>
    <property type="match status" value="1"/>
</dbReference>
<dbReference type="Pfam" id="PF13920">
    <property type="entry name" value="zf-C3HC4_3"/>
    <property type="match status" value="1"/>
</dbReference>
<evidence type="ECO:0000313" key="7">
    <source>
        <dbReference type="Proteomes" id="UP001154282"/>
    </source>
</evidence>
<reference evidence="6" key="1">
    <citation type="submission" date="2022-08" db="EMBL/GenBank/DDBJ databases">
        <authorList>
            <person name="Gutierrez-Valencia J."/>
        </authorList>
    </citation>
    <scope>NUCLEOTIDE SEQUENCE</scope>
</reference>
<sequence length="276" mass="30382">MAVQAQSYPETVGPSFFPMCGSQDWSPPANFTDDQSHRRIPCFGLPEQQQLAFQPPNNLFLHQQQQVPTSQTTPSTSTSTGGGSQSVLRSQLESQRQELDSFLQFQNERLRLALQEQRKRQLAVVLRGAEARVAAMVRRKESELTQAATKRVELEARLRKAEAERDTWRRVAADTEAAALNLNRQLEHVKERMMCSTAAGFDGSDGDAESSTSGGERWSSSPAARGGGCRRCETRGACVVLLPCRHLCSCKACEGFLGACPVCNSVKEGSLEVFWG</sequence>
<dbReference type="CDD" id="cd16649">
    <property type="entry name" value="mRING-HC-C3HC5_CGRF1-like"/>
    <property type="match status" value="1"/>
</dbReference>
<dbReference type="PANTHER" id="PTHR42647">
    <property type="entry name" value="SBP (S-RIBONUCLEASE BINDING PROTEIN) FAMILY PROTEIN"/>
    <property type="match status" value="1"/>
</dbReference>
<dbReference type="Proteomes" id="UP001154282">
    <property type="component" value="Unassembled WGS sequence"/>
</dbReference>
<proteinExistence type="predicted"/>
<dbReference type="GO" id="GO:0004842">
    <property type="term" value="F:ubiquitin-protein transferase activity"/>
    <property type="evidence" value="ECO:0007669"/>
    <property type="project" value="TreeGrafter"/>
</dbReference>
<accession>A0AAV0HB86</accession>
<dbReference type="FunFam" id="3.30.40.10:FF:000239">
    <property type="entry name" value="probable BOI-related E3 ubiquitin-protein ligase 2"/>
    <property type="match status" value="1"/>
</dbReference>
<evidence type="ECO:0000313" key="6">
    <source>
        <dbReference type="EMBL" id="CAI0382545.1"/>
    </source>
</evidence>